<dbReference type="InterPro" id="IPR036890">
    <property type="entry name" value="HATPase_C_sf"/>
</dbReference>
<keyword evidence="9" id="KW-1133">Transmembrane helix</keyword>
<keyword evidence="6" id="KW-0808">Transferase</keyword>
<evidence type="ECO:0000256" key="8">
    <source>
        <dbReference type="ARBA" id="ARBA00022777"/>
    </source>
</evidence>
<comment type="caution">
    <text evidence="13">The sequence shown here is derived from an EMBL/GenBank/DDBJ whole genome shotgun (WGS) entry which is preliminary data.</text>
</comment>
<comment type="subcellular location">
    <subcellularLocation>
        <location evidence="2">Cell membrane</location>
        <topology evidence="2">Multi-pass membrane protein</topology>
    </subcellularLocation>
</comment>
<gene>
    <name evidence="13" type="ORF">K5I21_01385</name>
</gene>
<dbReference type="AlphaFoldDB" id="A0AAW6B249"/>
<dbReference type="InterPro" id="IPR036097">
    <property type="entry name" value="HisK_dim/P_sf"/>
</dbReference>
<evidence type="ECO:0000256" key="3">
    <source>
        <dbReference type="ARBA" id="ARBA00012438"/>
    </source>
</evidence>
<organism evidence="13 14">
    <name type="scientific">Clostridium symbiosum</name>
    <name type="common">Bacteroides symbiosus</name>
    <dbReference type="NCBI Taxonomy" id="1512"/>
    <lineage>
        <taxon>Bacteria</taxon>
        <taxon>Bacillati</taxon>
        <taxon>Bacillota</taxon>
        <taxon>Clostridia</taxon>
        <taxon>Lachnospirales</taxon>
        <taxon>Lachnospiraceae</taxon>
        <taxon>Otoolea</taxon>
    </lineage>
</organism>
<dbReference type="PRINTS" id="PR00344">
    <property type="entry name" value="BCTRLSENSOR"/>
</dbReference>
<dbReference type="InterPro" id="IPR003594">
    <property type="entry name" value="HATPase_dom"/>
</dbReference>
<accession>A0AAW6B249</accession>
<evidence type="ECO:0000256" key="1">
    <source>
        <dbReference type="ARBA" id="ARBA00000085"/>
    </source>
</evidence>
<evidence type="ECO:0000256" key="10">
    <source>
        <dbReference type="ARBA" id="ARBA00023012"/>
    </source>
</evidence>
<name>A0AAW6B249_CLOSY</name>
<dbReference type="GO" id="GO:0000155">
    <property type="term" value="F:phosphorelay sensor kinase activity"/>
    <property type="evidence" value="ECO:0007669"/>
    <property type="project" value="InterPro"/>
</dbReference>
<dbReference type="CDD" id="cd12912">
    <property type="entry name" value="PDC2_MCP_like"/>
    <property type="match status" value="1"/>
</dbReference>
<dbReference type="Gene3D" id="3.30.565.10">
    <property type="entry name" value="Histidine kinase-like ATPase, C-terminal domain"/>
    <property type="match status" value="1"/>
</dbReference>
<evidence type="ECO:0000259" key="12">
    <source>
        <dbReference type="PROSITE" id="PS50109"/>
    </source>
</evidence>
<keyword evidence="11" id="KW-0472">Membrane</keyword>
<evidence type="ECO:0000313" key="13">
    <source>
        <dbReference type="EMBL" id="MCK0084548.1"/>
    </source>
</evidence>
<dbReference type="SUPFAM" id="SSF47384">
    <property type="entry name" value="Homodimeric domain of signal transducing histidine kinase"/>
    <property type="match status" value="1"/>
</dbReference>
<evidence type="ECO:0000256" key="6">
    <source>
        <dbReference type="ARBA" id="ARBA00022679"/>
    </source>
</evidence>
<proteinExistence type="predicted"/>
<dbReference type="EMBL" id="JAINVB010000001">
    <property type="protein sequence ID" value="MCK0084548.1"/>
    <property type="molecule type" value="Genomic_DNA"/>
</dbReference>
<dbReference type="SMART" id="SM00387">
    <property type="entry name" value="HATPase_c"/>
    <property type="match status" value="1"/>
</dbReference>
<evidence type="ECO:0000256" key="2">
    <source>
        <dbReference type="ARBA" id="ARBA00004651"/>
    </source>
</evidence>
<dbReference type="Pfam" id="PF02743">
    <property type="entry name" value="dCache_1"/>
    <property type="match status" value="1"/>
</dbReference>
<feature type="domain" description="Histidine kinase" evidence="12">
    <location>
        <begin position="390"/>
        <end position="605"/>
    </location>
</feature>
<dbReference type="Gene3D" id="3.30.450.20">
    <property type="entry name" value="PAS domain"/>
    <property type="match status" value="1"/>
</dbReference>
<keyword evidence="10" id="KW-0902">Two-component regulatory system</keyword>
<sequence length="608" mass="68779">MIYKNKRKKGITSMKMNLKNKITFNICVIVTLSLVVMCTSLYAMSASILSEDSNTFTEVQILRAQEKIELQVDKIRLETLALSREQRVRNFFKGELGTDELNRFLTDTMEAMNRESESYYYKDLFCLGMDGVIISSTMPNAMYVDLSSRKYVQDSFKKSTTETSDILIALTDQASIVNTTHPIFDENGQMLGLFGIAIRAEKFVGFIKNYAIGESGYFSIVDSNGLILSHREPEQIGKPAVDVLPFFSDMSGEDTGEIYKHVDREYVCSYKKMDQNDWILYTLMPKRELAAKSLQLLKSVIIFGTIISGCAIFASIYFSNKISSPIDSITQYINSAESGNEILGNSISETIENIKTNNFDKEAHALIQKSRKLTASLEMKSYLTARFLSALSHDIRTSLTLIKGYSKGILSGLVEDEETKERFIQEIYRSADTLERISYDVLDSTYEAQNSEQIKMEPVSAETFCESLYQNAQAYVENSDRLFEGSLEKVEGELYISDVKILRVWQNMLSNAVKYSAPYSTVTIRIALENGKFLFQVSDQGAGICEEEQEYIFDMFYKGDPTQKESYGLGLYVSKQILEAHGSRMCFYSVPGEGSTFWFELPAGSRAI</sequence>
<dbReference type="PANTHER" id="PTHR45528">
    <property type="entry name" value="SENSOR HISTIDINE KINASE CPXA"/>
    <property type="match status" value="1"/>
</dbReference>
<dbReference type="InterPro" id="IPR005467">
    <property type="entry name" value="His_kinase_dom"/>
</dbReference>
<dbReference type="SUPFAM" id="SSF55874">
    <property type="entry name" value="ATPase domain of HSP90 chaperone/DNA topoisomerase II/histidine kinase"/>
    <property type="match status" value="1"/>
</dbReference>
<keyword evidence="5" id="KW-0597">Phosphoprotein</keyword>
<dbReference type="SMART" id="SM00388">
    <property type="entry name" value="HisKA"/>
    <property type="match status" value="1"/>
</dbReference>
<dbReference type="InterPro" id="IPR004358">
    <property type="entry name" value="Sig_transdc_His_kin-like_C"/>
</dbReference>
<dbReference type="CDD" id="cd00082">
    <property type="entry name" value="HisKA"/>
    <property type="match status" value="1"/>
</dbReference>
<dbReference type="GO" id="GO:0005886">
    <property type="term" value="C:plasma membrane"/>
    <property type="evidence" value="ECO:0007669"/>
    <property type="project" value="UniProtKB-SubCell"/>
</dbReference>
<evidence type="ECO:0000256" key="7">
    <source>
        <dbReference type="ARBA" id="ARBA00022692"/>
    </source>
</evidence>
<reference evidence="13" key="1">
    <citation type="journal article" date="2022" name="Cell Host Microbe">
        <title>Colonization of the live biotherapeutic product VE303 and modulation of the microbiota and metabolites in healthy volunteers.</title>
        <authorList>
            <person name="Dsouza M."/>
            <person name="Menon R."/>
            <person name="Crossette E."/>
            <person name="Bhattarai S.K."/>
            <person name="Schneider J."/>
            <person name="Kim Y.G."/>
            <person name="Reddy S."/>
            <person name="Caballero S."/>
            <person name="Felix C."/>
            <person name="Cornacchione L."/>
            <person name="Hendrickson J."/>
            <person name="Watson A.R."/>
            <person name="Minot S.S."/>
            <person name="Greenfield N."/>
            <person name="Schopf L."/>
            <person name="Szabady R."/>
            <person name="Patarroyo J."/>
            <person name="Smith W."/>
            <person name="Harrison P."/>
            <person name="Kuijper E.J."/>
            <person name="Kelly C.P."/>
            <person name="Olle B."/>
            <person name="Bobilev D."/>
            <person name="Silber J.L."/>
            <person name="Bucci V."/>
            <person name="Roberts B."/>
            <person name="Faith J."/>
            <person name="Norman J.M."/>
        </authorList>
    </citation>
    <scope>NUCLEOTIDE SEQUENCE</scope>
    <source>
        <strain evidence="13">VE303-04</strain>
    </source>
</reference>
<dbReference type="InterPro" id="IPR003661">
    <property type="entry name" value="HisK_dim/P_dom"/>
</dbReference>
<dbReference type="PANTHER" id="PTHR45528:SF10">
    <property type="entry name" value="METHYL-ACCEPTING CHEMOTAXIS PROTEIN"/>
    <property type="match status" value="1"/>
</dbReference>
<dbReference type="EC" id="2.7.13.3" evidence="3"/>
<keyword evidence="8 13" id="KW-0418">Kinase</keyword>
<dbReference type="PROSITE" id="PS50109">
    <property type="entry name" value="HIS_KIN"/>
    <property type="match status" value="1"/>
</dbReference>
<comment type="catalytic activity">
    <reaction evidence="1">
        <text>ATP + protein L-histidine = ADP + protein N-phospho-L-histidine.</text>
        <dbReference type="EC" id="2.7.13.3"/>
    </reaction>
</comment>
<evidence type="ECO:0000256" key="5">
    <source>
        <dbReference type="ARBA" id="ARBA00022553"/>
    </source>
</evidence>
<dbReference type="RefSeq" id="WP_009297477.1">
    <property type="nucleotide sequence ID" value="NZ_CABHNX010000217.1"/>
</dbReference>
<keyword evidence="4" id="KW-1003">Cell membrane</keyword>
<dbReference type="Proteomes" id="UP001203136">
    <property type="component" value="Unassembled WGS sequence"/>
</dbReference>
<dbReference type="InterPro" id="IPR033479">
    <property type="entry name" value="dCache_1"/>
</dbReference>
<evidence type="ECO:0000256" key="9">
    <source>
        <dbReference type="ARBA" id="ARBA00022989"/>
    </source>
</evidence>
<dbReference type="InterPro" id="IPR050398">
    <property type="entry name" value="HssS/ArlS-like"/>
</dbReference>
<keyword evidence="7" id="KW-0812">Transmembrane</keyword>
<evidence type="ECO:0000256" key="11">
    <source>
        <dbReference type="ARBA" id="ARBA00023136"/>
    </source>
</evidence>
<evidence type="ECO:0000313" key="14">
    <source>
        <dbReference type="Proteomes" id="UP001203136"/>
    </source>
</evidence>
<dbReference type="Gene3D" id="1.10.287.130">
    <property type="match status" value="1"/>
</dbReference>
<dbReference type="Pfam" id="PF02518">
    <property type="entry name" value="HATPase_c"/>
    <property type="match status" value="1"/>
</dbReference>
<protein>
    <recommendedName>
        <fullName evidence="3">histidine kinase</fullName>
        <ecNumber evidence="3">2.7.13.3</ecNumber>
    </recommendedName>
</protein>
<evidence type="ECO:0000256" key="4">
    <source>
        <dbReference type="ARBA" id="ARBA00022475"/>
    </source>
</evidence>
<dbReference type="Pfam" id="PF00512">
    <property type="entry name" value="HisKA"/>
    <property type="match status" value="1"/>
</dbReference>